<organism evidence="2">
    <name type="scientific">Streptomyces tabacisoli</name>
    <dbReference type="NCBI Taxonomy" id="3156398"/>
    <lineage>
        <taxon>Bacteria</taxon>
        <taxon>Bacillati</taxon>
        <taxon>Actinomycetota</taxon>
        <taxon>Actinomycetes</taxon>
        <taxon>Kitasatosporales</taxon>
        <taxon>Streptomycetaceae</taxon>
        <taxon>Streptomyces</taxon>
    </lineage>
</organism>
<feature type="transmembrane region" description="Helical" evidence="1">
    <location>
        <begin position="63"/>
        <end position="82"/>
    </location>
</feature>
<dbReference type="AlphaFoldDB" id="A0AAU8IUZ7"/>
<proteinExistence type="predicted"/>
<keyword evidence="1" id="KW-0472">Membrane</keyword>
<dbReference type="EMBL" id="CP159534">
    <property type="protein sequence ID" value="XCJ71879.1"/>
    <property type="molecule type" value="Genomic_DNA"/>
</dbReference>
<accession>A0AAU8IUZ7</accession>
<feature type="transmembrane region" description="Helical" evidence="1">
    <location>
        <begin position="145"/>
        <end position="166"/>
    </location>
</feature>
<dbReference type="RefSeq" id="WP_353943479.1">
    <property type="nucleotide sequence ID" value="NZ_CP159534.1"/>
</dbReference>
<keyword evidence="1" id="KW-1133">Transmembrane helix</keyword>
<feature type="transmembrane region" description="Helical" evidence="1">
    <location>
        <begin position="21"/>
        <end position="43"/>
    </location>
</feature>
<feature type="transmembrane region" description="Helical" evidence="1">
    <location>
        <begin position="173"/>
        <end position="191"/>
    </location>
</feature>
<evidence type="ECO:0000256" key="1">
    <source>
        <dbReference type="SAM" id="Phobius"/>
    </source>
</evidence>
<name>A0AAU8IUZ7_9ACTN</name>
<protein>
    <recommendedName>
        <fullName evidence="3">ABC transporter permease</fullName>
    </recommendedName>
</protein>
<evidence type="ECO:0000313" key="2">
    <source>
        <dbReference type="EMBL" id="XCJ71879.1"/>
    </source>
</evidence>
<gene>
    <name evidence="2" type="ORF">ABII15_18730</name>
</gene>
<dbReference type="KEGG" id="stac:ABII15_18730"/>
<feature type="transmembrane region" description="Helical" evidence="1">
    <location>
        <begin position="103"/>
        <end position="125"/>
    </location>
</feature>
<sequence>MKRPTARALHGEWTKLRTVPGQLWTLLALPWTMTGCTVLVAAAAHPEESGTLDPTALSLSGVYLAQTLAVLVAVAVVSAEYPRTIRTTLLANPRRGQVFTAKTLLVAAAVAGVAVPAVTLSLAAGRWTLDGVPQLPPTSGELWRAAFGTAAYLLLTALLAAGIALIVRHAAAAVGVALTLLYGPYLAILIVKMPDHVLHTVQKASPMTAGLAVQTVLGTGTAPLSPGEGLAVLAGYAAAALAAGWGVLRLRDA</sequence>
<evidence type="ECO:0008006" key="3">
    <source>
        <dbReference type="Google" id="ProtNLM"/>
    </source>
</evidence>
<reference evidence="2" key="1">
    <citation type="submission" date="2024-06" db="EMBL/GenBank/DDBJ databases">
        <title>Streptomyces sp. strain HUAS MG91 genome sequences.</title>
        <authorList>
            <person name="Mo P."/>
        </authorList>
    </citation>
    <scope>NUCLEOTIDE SEQUENCE</scope>
    <source>
        <strain evidence="2">HUAS MG91</strain>
    </source>
</reference>
<keyword evidence="1" id="KW-0812">Transmembrane</keyword>
<feature type="transmembrane region" description="Helical" evidence="1">
    <location>
        <begin position="229"/>
        <end position="248"/>
    </location>
</feature>